<keyword evidence="2" id="KW-1185">Reference proteome</keyword>
<sequence>MSSGNISDYLTKRILTEKNIVTFRSLSRELGIHVNQAKTDLAEYYSSNVGGPERTHATYLISGEPHRLASRESNGVEDMEVDGEDFDGDVKETKVMLVDETDLEAKKSFLRIHSIHIYSLSPMPLNDLALVCYPTEALQDAEVQKPDLSIAVGRVSSADVELLAIVPKTKALATVAASSSISSRSPELQKFPSPRESPSINSTAKPKVKAEKTEDGPTLSGKINFGRAKPADLKRTDSKLKAIIKKEEPAEPSTSKATVEIEKKATRPEPKRGVKRKSALNMDDSEEEQSPPPAPPPAAKTSKAPSPSESKAKPLVRVKKGVVLSDDEDDGEPSQSKRFSKLKVSTSESEAETALRAMMEIDDDEVTKVSRHTTEPSQGDETDKDVEMDTAEDSQPDPLPTTKAKRKPKKEVPVGSNGLKKRRVIKSRSTVDAKGYFVTEDYSSYESVDEEEPETPLKTKVKNLKKSASVKTEAEEEPSLTKAAAKPQAKGAGTAGAKLKRGAGSKGPNALTNYFGKSTK</sequence>
<organism evidence="1 2">
    <name type="scientific">Artomyces pyxidatus</name>
    <dbReference type="NCBI Taxonomy" id="48021"/>
    <lineage>
        <taxon>Eukaryota</taxon>
        <taxon>Fungi</taxon>
        <taxon>Dikarya</taxon>
        <taxon>Basidiomycota</taxon>
        <taxon>Agaricomycotina</taxon>
        <taxon>Agaricomycetes</taxon>
        <taxon>Russulales</taxon>
        <taxon>Auriscalpiaceae</taxon>
        <taxon>Artomyces</taxon>
    </lineage>
</organism>
<proteinExistence type="predicted"/>
<evidence type="ECO:0000313" key="2">
    <source>
        <dbReference type="Proteomes" id="UP000814140"/>
    </source>
</evidence>
<accession>A0ACB8TFU6</accession>
<dbReference type="EMBL" id="MU277190">
    <property type="protein sequence ID" value="KAI0067324.1"/>
    <property type="molecule type" value="Genomic_DNA"/>
</dbReference>
<name>A0ACB8TFU6_9AGAM</name>
<reference evidence="1" key="1">
    <citation type="submission" date="2021-03" db="EMBL/GenBank/DDBJ databases">
        <authorList>
            <consortium name="DOE Joint Genome Institute"/>
            <person name="Ahrendt S."/>
            <person name="Looney B.P."/>
            <person name="Miyauchi S."/>
            <person name="Morin E."/>
            <person name="Drula E."/>
            <person name="Courty P.E."/>
            <person name="Chicoki N."/>
            <person name="Fauchery L."/>
            <person name="Kohler A."/>
            <person name="Kuo A."/>
            <person name="Labutti K."/>
            <person name="Pangilinan J."/>
            <person name="Lipzen A."/>
            <person name="Riley R."/>
            <person name="Andreopoulos W."/>
            <person name="He G."/>
            <person name="Johnson J."/>
            <person name="Barry K.W."/>
            <person name="Grigoriev I.V."/>
            <person name="Nagy L."/>
            <person name="Hibbett D."/>
            <person name="Henrissat B."/>
            <person name="Matheny P.B."/>
            <person name="Labbe J."/>
            <person name="Martin F."/>
        </authorList>
    </citation>
    <scope>NUCLEOTIDE SEQUENCE</scope>
    <source>
        <strain evidence="1">HHB10654</strain>
    </source>
</reference>
<gene>
    <name evidence="1" type="ORF">BV25DRAFT_1090795</name>
</gene>
<dbReference type="Proteomes" id="UP000814140">
    <property type="component" value="Unassembled WGS sequence"/>
</dbReference>
<evidence type="ECO:0000313" key="1">
    <source>
        <dbReference type="EMBL" id="KAI0067324.1"/>
    </source>
</evidence>
<reference evidence="1" key="2">
    <citation type="journal article" date="2022" name="New Phytol.">
        <title>Evolutionary transition to the ectomycorrhizal habit in the genomes of a hyperdiverse lineage of mushroom-forming fungi.</title>
        <authorList>
            <person name="Looney B."/>
            <person name="Miyauchi S."/>
            <person name="Morin E."/>
            <person name="Drula E."/>
            <person name="Courty P.E."/>
            <person name="Kohler A."/>
            <person name="Kuo A."/>
            <person name="LaButti K."/>
            <person name="Pangilinan J."/>
            <person name="Lipzen A."/>
            <person name="Riley R."/>
            <person name="Andreopoulos W."/>
            <person name="He G."/>
            <person name="Johnson J."/>
            <person name="Nolan M."/>
            <person name="Tritt A."/>
            <person name="Barry K.W."/>
            <person name="Grigoriev I.V."/>
            <person name="Nagy L.G."/>
            <person name="Hibbett D."/>
            <person name="Henrissat B."/>
            <person name="Matheny P.B."/>
            <person name="Labbe J."/>
            <person name="Martin F.M."/>
        </authorList>
    </citation>
    <scope>NUCLEOTIDE SEQUENCE</scope>
    <source>
        <strain evidence="1">HHB10654</strain>
    </source>
</reference>
<comment type="caution">
    <text evidence="1">The sequence shown here is derived from an EMBL/GenBank/DDBJ whole genome shotgun (WGS) entry which is preliminary data.</text>
</comment>
<protein>
    <submittedName>
        <fullName evidence="1">Uncharacterized protein</fullName>
    </submittedName>
</protein>